<feature type="region of interest" description="Disordered" evidence="1">
    <location>
        <begin position="323"/>
        <end position="345"/>
    </location>
</feature>
<dbReference type="Proteomes" id="UP000000759">
    <property type="component" value="Chromosome 6"/>
</dbReference>
<dbReference type="RefSeq" id="XP_002179517.1">
    <property type="nucleotide sequence ID" value="XM_002179481.1"/>
</dbReference>
<feature type="compositionally biased region" description="Polar residues" evidence="1">
    <location>
        <begin position="245"/>
        <end position="265"/>
    </location>
</feature>
<dbReference type="AlphaFoldDB" id="B7FXA0"/>
<dbReference type="KEGG" id="pti:PHATRDRAFT_45320"/>
<protein>
    <submittedName>
        <fullName evidence="2">Uncharacterized protein</fullName>
    </submittedName>
</protein>
<dbReference type="GeneID" id="7200021"/>
<evidence type="ECO:0000256" key="1">
    <source>
        <dbReference type="SAM" id="MobiDB-lite"/>
    </source>
</evidence>
<organism evidence="2 3">
    <name type="scientific">Phaeodactylum tricornutum (strain CCAP 1055/1)</name>
    <dbReference type="NCBI Taxonomy" id="556484"/>
    <lineage>
        <taxon>Eukaryota</taxon>
        <taxon>Sar</taxon>
        <taxon>Stramenopiles</taxon>
        <taxon>Ochrophyta</taxon>
        <taxon>Bacillariophyta</taxon>
        <taxon>Bacillariophyceae</taxon>
        <taxon>Bacillariophycidae</taxon>
        <taxon>Naviculales</taxon>
        <taxon>Phaeodactylaceae</taxon>
        <taxon>Phaeodactylum</taxon>
    </lineage>
</organism>
<keyword evidence="3" id="KW-1185">Reference proteome</keyword>
<dbReference type="PaxDb" id="2850-Phatr45320"/>
<evidence type="ECO:0000313" key="3">
    <source>
        <dbReference type="Proteomes" id="UP000000759"/>
    </source>
</evidence>
<feature type="region of interest" description="Disordered" evidence="1">
    <location>
        <begin position="174"/>
        <end position="298"/>
    </location>
</feature>
<reference evidence="3" key="2">
    <citation type="submission" date="2008-08" db="EMBL/GenBank/DDBJ databases">
        <authorList>
            <consortium name="Diatom Consortium"/>
            <person name="Grigoriev I."/>
            <person name="Grimwood J."/>
            <person name="Kuo A."/>
            <person name="Otillar R.P."/>
            <person name="Salamov A."/>
            <person name="Detter J.C."/>
            <person name="Lindquist E."/>
            <person name="Shapiro H."/>
            <person name="Lucas S."/>
            <person name="Glavina del Rio T."/>
            <person name="Pitluck S."/>
            <person name="Rokhsar D."/>
            <person name="Bowler C."/>
        </authorList>
    </citation>
    <scope>GENOME REANNOTATION</scope>
    <source>
        <strain evidence="3">CCAP 1055/1</strain>
    </source>
</reference>
<accession>B7FXA0</accession>
<name>B7FXA0_PHATC</name>
<dbReference type="InParanoid" id="B7FXA0"/>
<evidence type="ECO:0000313" key="2">
    <source>
        <dbReference type="EMBL" id="EEC49340.1"/>
    </source>
</evidence>
<dbReference type="EMBL" id="CM000609">
    <property type="protein sequence ID" value="EEC49340.1"/>
    <property type="molecule type" value="Genomic_DNA"/>
</dbReference>
<feature type="region of interest" description="Disordered" evidence="1">
    <location>
        <begin position="1"/>
        <end position="32"/>
    </location>
</feature>
<sequence length="345" mass="39201">MSEHLSSRDESTALDFRDIHEHPPVESSSVVADPSWDTDKVYFNEFENPKRSKGDDFDNFFQNEVFTEADVAFAIIEEMTDQDTAEPQLRRRSASTSADRDDTLDPLGWPRRQAAELADVPFFTAFETDKAEIHEELGDDQDLLRHKSNDNHIDDLSGRDSLEGVCESVTNMLKIQTDDDKRSKQERIQMYETLAVDDESSVEESEDDEDDLEEGEEEQVEYSQQQSNDDHESWEEPQECRTGTFGHSSTSNNEFETNFSDFSSSIRDDVPTFDAAAKAAQSADGSLTTPVESPEQKRLFPKVKLSKVADKISTEIPLLRPPPAEKIQKWEDARISQAKKTNTQE</sequence>
<feature type="region of interest" description="Disordered" evidence="1">
    <location>
        <begin position="137"/>
        <end position="161"/>
    </location>
</feature>
<feature type="compositionally biased region" description="Basic and acidic residues" evidence="1">
    <location>
        <begin position="1"/>
        <end position="24"/>
    </location>
</feature>
<gene>
    <name evidence="2" type="ORF">PHATRDRAFT_45320</name>
</gene>
<feature type="compositionally biased region" description="Acidic residues" evidence="1">
    <location>
        <begin position="195"/>
        <end position="220"/>
    </location>
</feature>
<proteinExistence type="predicted"/>
<feature type="compositionally biased region" description="Basic and acidic residues" evidence="1">
    <location>
        <begin position="176"/>
        <end position="189"/>
    </location>
</feature>
<reference evidence="2 3" key="1">
    <citation type="journal article" date="2008" name="Nature">
        <title>The Phaeodactylum genome reveals the evolutionary history of diatom genomes.</title>
        <authorList>
            <person name="Bowler C."/>
            <person name="Allen A.E."/>
            <person name="Badger J.H."/>
            <person name="Grimwood J."/>
            <person name="Jabbari K."/>
            <person name="Kuo A."/>
            <person name="Maheswari U."/>
            <person name="Martens C."/>
            <person name="Maumus F."/>
            <person name="Otillar R.P."/>
            <person name="Rayko E."/>
            <person name="Salamov A."/>
            <person name="Vandepoele K."/>
            <person name="Beszteri B."/>
            <person name="Gruber A."/>
            <person name="Heijde M."/>
            <person name="Katinka M."/>
            <person name="Mock T."/>
            <person name="Valentin K."/>
            <person name="Verret F."/>
            <person name="Berges J.A."/>
            <person name="Brownlee C."/>
            <person name="Cadoret J.P."/>
            <person name="Chiovitti A."/>
            <person name="Choi C.J."/>
            <person name="Coesel S."/>
            <person name="De Martino A."/>
            <person name="Detter J.C."/>
            <person name="Durkin C."/>
            <person name="Falciatore A."/>
            <person name="Fournet J."/>
            <person name="Haruta M."/>
            <person name="Huysman M.J."/>
            <person name="Jenkins B.D."/>
            <person name="Jiroutova K."/>
            <person name="Jorgensen R.E."/>
            <person name="Joubert Y."/>
            <person name="Kaplan A."/>
            <person name="Kroger N."/>
            <person name="Kroth P.G."/>
            <person name="La Roche J."/>
            <person name="Lindquist E."/>
            <person name="Lommer M."/>
            <person name="Martin-Jezequel V."/>
            <person name="Lopez P.J."/>
            <person name="Lucas S."/>
            <person name="Mangogna M."/>
            <person name="McGinnis K."/>
            <person name="Medlin L.K."/>
            <person name="Montsant A."/>
            <person name="Oudot-Le Secq M.P."/>
            <person name="Napoli C."/>
            <person name="Obornik M."/>
            <person name="Parker M.S."/>
            <person name="Petit J.L."/>
            <person name="Porcel B.M."/>
            <person name="Poulsen N."/>
            <person name="Robison M."/>
            <person name="Rychlewski L."/>
            <person name="Rynearson T.A."/>
            <person name="Schmutz J."/>
            <person name="Shapiro H."/>
            <person name="Siaut M."/>
            <person name="Stanley M."/>
            <person name="Sussman M.R."/>
            <person name="Taylor A.R."/>
            <person name="Vardi A."/>
            <person name="von Dassow P."/>
            <person name="Vyverman W."/>
            <person name="Willis A."/>
            <person name="Wyrwicz L.S."/>
            <person name="Rokhsar D.S."/>
            <person name="Weissenbach J."/>
            <person name="Armbrust E.V."/>
            <person name="Green B.R."/>
            <person name="Van de Peer Y."/>
            <person name="Grigoriev I.V."/>
        </authorList>
    </citation>
    <scope>NUCLEOTIDE SEQUENCE [LARGE SCALE GENOMIC DNA]</scope>
    <source>
        <strain evidence="2 3">CCAP 1055/1</strain>
    </source>
</reference>
<dbReference type="HOGENOM" id="CLU_805274_0_0_1"/>
<feature type="region of interest" description="Disordered" evidence="1">
    <location>
        <begin position="78"/>
        <end position="111"/>
    </location>
</feature>